<evidence type="ECO:0000313" key="2">
    <source>
        <dbReference type="EMBL" id="RSL62639.1"/>
    </source>
</evidence>
<dbReference type="Proteomes" id="UP000288168">
    <property type="component" value="Unassembled WGS sequence"/>
</dbReference>
<protein>
    <submittedName>
        <fullName evidence="2">Uncharacterized protein</fullName>
    </submittedName>
</protein>
<accession>A0A428QBK5</accession>
<reference evidence="2 3" key="1">
    <citation type="submission" date="2017-06" db="EMBL/GenBank/DDBJ databases">
        <title>Comparative genomic analysis of Ambrosia Fusariam Clade fungi.</title>
        <authorList>
            <person name="Stajich J.E."/>
            <person name="Carrillo J."/>
            <person name="Kijimoto T."/>
            <person name="Eskalen A."/>
            <person name="O'Donnell K."/>
            <person name="Kasson M."/>
        </authorList>
    </citation>
    <scope>NUCLEOTIDE SEQUENCE [LARGE SCALE GENOMIC DNA]</scope>
    <source>
        <strain evidence="2 3">NRRL62584</strain>
    </source>
</reference>
<keyword evidence="1" id="KW-0812">Transmembrane</keyword>
<keyword evidence="1" id="KW-1133">Transmembrane helix</keyword>
<keyword evidence="3" id="KW-1185">Reference proteome</keyword>
<dbReference type="EMBL" id="NKCI01000043">
    <property type="protein sequence ID" value="RSL62639.1"/>
    <property type="molecule type" value="Genomic_DNA"/>
</dbReference>
<feature type="transmembrane region" description="Helical" evidence="1">
    <location>
        <begin position="6"/>
        <end position="26"/>
    </location>
</feature>
<name>A0A428QBK5_9HYPO</name>
<comment type="caution">
    <text evidence="2">The sequence shown here is derived from an EMBL/GenBank/DDBJ whole genome shotgun (WGS) entry which is preliminary data.</text>
</comment>
<organism evidence="2 3">
    <name type="scientific">Fusarium duplospermum</name>
    <dbReference type="NCBI Taxonomy" id="1325734"/>
    <lineage>
        <taxon>Eukaryota</taxon>
        <taxon>Fungi</taxon>
        <taxon>Dikarya</taxon>
        <taxon>Ascomycota</taxon>
        <taxon>Pezizomycotina</taxon>
        <taxon>Sordariomycetes</taxon>
        <taxon>Hypocreomycetidae</taxon>
        <taxon>Hypocreales</taxon>
        <taxon>Nectriaceae</taxon>
        <taxon>Fusarium</taxon>
        <taxon>Fusarium solani species complex</taxon>
    </lineage>
</organism>
<keyword evidence="1" id="KW-0472">Membrane</keyword>
<proteinExistence type="predicted"/>
<dbReference type="AlphaFoldDB" id="A0A428QBK5"/>
<evidence type="ECO:0000256" key="1">
    <source>
        <dbReference type="SAM" id="Phobius"/>
    </source>
</evidence>
<dbReference type="OrthoDB" id="5050586at2759"/>
<sequence>MTWSSEATIAIVGVLVNVPAFCLVIWQVCRRRSNTNTPVRSPEDGGSDVPLLAPQHFTFGTEYAVALPLVSFNMTRQAGRQ</sequence>
<gene>
    <name evidence="2" type="ORF">CEP54_005571</name>
</gene>
<evidence type="ECO:0000313" key="3">
    <source>
        <dbReference type="Proteomes" id="UP000288168"/>
    </source>
</evidence>